<dbReference type="Gene3D" id="1.25.40.20">
    <property type="entry name" value="Ankyrin repeat-containing domain"/>
    <property type="match status" value="1"/>
</dbReference>
<evidence type="ECO:0000256" key="4">
    <source>
        <dbReference type="SAM" id="MobiDB-lite"/>
    </source>
</evidence>
<evidence type="ECO:0000313" key="6">
    <source>
        <dbReference type="EMBL" id="RKP09171.1"/>
    </source>
</evidence>
<dbReference type="OrthoDB" id="6718656at2759"/>
<name>A0A4P9XUB1_9FUNG</name>
<proteinExistence type="predicted"/>
<dbReference type="GO" id="GO:0033309">
    <property type="term" value="C:SBF transcription complex"/>
    <property type="evidence" value="ECO:0007669"/>
    <property type="project" value="TreeGrafter"/>
</dbReference>
<feature type="repeat" description="ANK" evidence="3">
    <location>
        <begin position="298"/>
        <end position="330"/>
    </location>
</feature>
<dbReference type="SUPFAM" id="SSF54616">
    <property type="entry name" value="DNA-binding domain of Mlu1-box binding protein MBP1"/>
    <property type="match status" value="1"/>
</dbReference>
<keyword evidence="7" id="KW-1185">Reference proteome</keyword>
<dbReference type="FunFam" id="3.10.260.10:FF:000001">
    <property type="entry name" value="APSES transcription factor (MbpA)"/>
    <property type="match status" value="1"/>
</dbReference>
<protein>
    <recommendedName>
        <fullName evidence="5">HTH APSES-type domain-containing protein</fullName>
    </recommendedName>
</protein>
<feature type="non-terminal residue" evidence="6">
    <location>
        <position position="700"/>
    </location>
</feature>
<dbReference type="AlphaFoldDB" id="A0A4P9XUB1"/>
<feature type="compositionally biased region" description="Acidic residues" evidence="4">
    <location>
        <begin position="565"/>
        <end position="579"/>
    </location>
</feature>
<feature type="domain" description="HTH APSES-type" evidence="5">
    <location>
        <begin position="1"/>
        <end position="107"/>
    </location>
</feature>
<feature type="non-terminal residue" evidence="6">
    <location>
        <position position="1"/>
    </location>
</feature>
<gene>
    <name evidence="6" type="ORF">THASP1DRAFT_8195</name>
</gene>
<organism evidence="6 7">
    <name type="scientific">Thamnocephalis sphaerospora</name>
    <dbReference type="NCBI Taxonomy" id="78915"/>
    <lineage>
        <taxon>Eukaryota</taxon>
        <taxon>Fungi</taxon>
        <taxon>Fungi incertae sedis</taxon>
        <taxon>Zoopagomycota</taxon>
        <taxon>Zoopagomycotina</taxon>
        <taxon>Zoopagomycetes</taxon>
        <taxon>Zoopagales</taxon>
        <taxon>Sigmoideomycetaceae</taxon>
        <taxon>Thamnocephalis</taxon>
    </lineage>
</organism>
<dbReference type="STRING" id="78915.A0A4P9XUB1"/>
<dbReference type="EMBL" id="KZ992535">
    <property type="protein sequence ID" value="RKP09171.1"/>
    <property type="molecule type" value="Genomic_DNA"/>
</dbReference>
<dbReference type="GO" id="GO:0001228">
    <property type="term" value="F:DNA-binding transcription activator activity, RNA polymerase II-specific"/>
    <property type="evidence" value="ECO:0007669"/>
    <property type="project" value="UniProtKB-ARBA"/>
</dbReference>
<dbReference type="InterPro" id="IPR003163">
    <property type="entry name" value="Tscrpt_reg_HTH_APSES-type"/>
</dbReference>
<evidence type="ECO:0000259" key="5">
    <source>
        <dbReference type="PROSITE" id="PS51299"/>
    </source>
</evidence>
<dbReference type="Pfam" id="PF04383">
    <property type="entry name" value="KilA-N"/>
    <property type="match status" value="1"/>
</dbReference>
<dbReference type="InterPro" id="IPR036887">
    <property type="entry name" value="HTH_APSES_sf"/>
</dbReference>
<evidence type="ECO:0000256" key="2">
    <source>
        <dbReference type="ARBA" id="ARBA00023043"/>
    </source>
</evidence>
<reference evidence="7" key="1">
    <citation type="journal article" date="2018" name="Nat. Microbiol.">
        <title>Leveraging single-cell genomics to expand the fungal tree of life.</title>
        <authorList>
            <person name="Ahrendt S.R."/>
            <person name="Quandt C.A."/>
            <person name="Ciobanu D."/>
            <person name="Clum A."/>
            <person name="Salamov A."/>
            <person name="Andreopoulos B."/>
            <person name="Cheng J.F."/>
            <person name="Woyke T."/>
            <person name="Pelin A."/>
            <person name="Henrissat B."/>
            <person name="Reynolds N.K."/>
            <person name="Benny G.L."/>
            <person name="Smith M.E."/>
            <person name="James T.Y."/>
            <person name="Grigoriev I.V."/>
        </authorList>
    </citation>
    <scope>NUCLEOTIDE SEQUENCE [LARGE SCALE GENOMIC DNA]</scope>
    <source>
        <strain evidence="7">RSA 1356</strain>
    </source>
</reference>
<evidence type="ECO:0000256" key="1">
    <source>
        <dbReference type="ARBA" id="ARBA00022737"/>
    </source>
</evidence>
<keyword evidence="2 3" id="KW-0040">ANK repeat</keyword>
<dbReference type="PROSITE" id="PS50297">
    <property type="entry name" value="ANK_REP_REGION"/>
    <property type="match status" value="2"/>
</dbReference>
<dbReference type="SMART" id="SM00248">
    <property type="entry name" value="ANK"/>
    <property type="match status" value="2"/>
</dbReference>
<dbReference type="PANTHER" id="PTHR43828:SF3">
    <property type="entry name" value="CHROMO DOMAIN-CONTAINING PROTEIN"/>
    <property type="match status" value="1"/>
</dbReference>
<dbReference type="InterPro" id="IPR051642">
    <property type="entry name" value="SWI6-like"/>
</dbReference>
<accession>A0A4P9XUB1</accession>
<dbReference type="GO" id="GO:0030907">
    <property type="term" value="C:MBF transcription complex"/>
    <property type="evidence" value="ECO:0007669"/>
    <property type="project" value="TreeGrafter"/>
</dbReference>
<evidence type="ECO:0000313" key="7">
    <source>
        <dbReference type="Proteomes" id="UP000271241"/>
    </source>
</evidence>
<keyword evidence="1" id="KW-0677">Repeat</keyword>
<feature type="region of interest" description="Disordered" evidence="4">
    <location>
        <begin position="180"/>
        <end position="239"/>
    </location>
</feature>
<dbReference type="Proteomes" id="UP000271241">
    <property type="component" value="Unassembled WGS sequence"/>
</dbReference>
<dbReference type="Gene3D" id="3.10.260.10">
    <property type="entry name" value="Transcription regulator HTH, APSES-type DNA-binding domain"/>
    <property type="match status" value="1"/>
</dbReference>
<dbReference type="PROSITE" id="PS51299">
    <property type="entry name" value="HTH_APSES"/>
    <property type="match status" value="1"/>
</dbReference>
<feature type="region of interest" description="Disordered" evidence="4">
    <location>
        <begin position="565"/>
        <end position="591"/>
    </location>
</feature>
<dbReference type="InterPro" id="IPR018004">
    <property type="entry name" value="KilA/APSES_HTH"/>
</dbReference>
<dbReference type="SUPFAM" id="SSF48403">
    <property type="entry name" value="Ankyrin repeat"/>
    <property type="match status" value="1"/>
</dbReference>
<dbReference type="InterPro" id="IPR036770">
    <property type="entry name" value="Ankyrin_rpt-contain_sf"/>
</dbReference>
<feature type="repeat" description="ANK" evidence="3">
    <location>
        <begin position="419"/>
        <end position="451"/>
    </location>
</feature>
<dbReference type="InterPro" id="IPR002110">
    <property type="entry name" value="Ankyrin_rpt"/>
</dbReference>
<sequence>IYAAVYSGIPVFETVCRGIAVMKRRSDHCLNATQILKVAGIEKGRRTKILEREVLTGEHEKVQGGYGKYQGTWVPFDRGIELAEQYGVDHYLRALFEYEPARNEDGSVDRTPTKEQALLAHRRQIAAVQAHTHAHADYAYPPATMPAPAPLSDRHDSNGSLSGMAQVSMSGMRLPPLQSRLGSFTPRPSASQTTHTLPPAKRQRRQDGYRAARAASLTPSPVLEPARHDAPPTRQRPTHHHLAVPDASANLSLPATGLFSRTTAKQTAPGRHTHIVACILTDTAPPPDLNVNLVIDDQGHTALHWAAALARIHVLRLLVERGADVLSVNYAGESALMRAVLVTNNYEKDTFAELLELLGRAITLRDARRRTVLHHIALHAGIHGRVAAARYYMGCLLRYMMEATTEEDLLPVLDAQDRNGDTALCVAARVGCRAIMEQLIDAGARRDLRNNVDLGPDDFGVLDGLVSADEMLNSETPRNGVGAARSRELLAVVDRLVTDLDNDFDAALRAKQEQVAEARQRLREATRELAEARRTANQLRRRSSRLAEAQLRAQTLSDELELLREEDGEDAGESEDEELQTTAGPLDGIKKEDTVGSAQNVSNHTGVDDLAEDADLERLHAILAAFEARDRELTAEIHRLEARDAAKESRYRRLIAMCCGVPLTHVDQLLGALTAAVESDGDGLDLERVEDFLRQVRANQ</sequence>
<dbReference type="Pfam" id="PF00023">
    <property type="entry name" value="Ank"/>
    <property type="match status" value="2"/>
</dbReference>
<dbReference type="PROSITE" id="PS50088">
    <property type="entry name" value="ANK_REPEAT"/>
    <property type="match status" value="2"/>
</dbReference>
<feature type="compositionally biased region" description="Polar residues" evidence="4">
    <location>
        <begin position="180"/>
        <end position="196"/>
    </location>
</feature>
<dbReference type="PANTHER" id="PTHR43828">
    <property type="entry name" value="ASPARAGINASE"/>
    <property type="match status" value="1"/>
</dbReference>
<dbReference type="GO" id="GO:0003677">
    <property type="term" value="F:DNA binding"/>
    <property type="evidence" value="ECO:0007669"/>
    <property type="project" value="InterPro"/>
</dbReference>
<evidence type="ECO:0000256" key="3">
    <source>
        <dbReference type="PROSITE-ProRule" id="PRU00023"/>
    </source>
</evidence>
<dbReference type="SMART" id="SM01252">
    <property type="entry name" value="KilA-N"/>
    <property type="match status" value="1"/>
</dbReference>